<dbReference type="GO" id="GO:0005886">
    <property type="term" value="C:plasma membrane"/>
    <property type="evidence" value="ECO:0007669"/>
    <property type="project" value="TreeGrafter"/>
</dbReference>
<dbReference type="PaxDb" id="123214-PERMA_0787"/>
<dbReference type="HOGENOM" id="CLU_044208_7_1_0"/>
<gene>
    <name evidence="3" type="ordered locus">PERMA_0787</name>
</gene>
<dbReference type="InterPro" id="IPR051311">
    <property type="entry name" value="DedA_domain"/>
</dbReference>
<evidence type="ECO:0000259" key="2">
    <source>
        <dbReference type="Pfam" id="PF09335"/>
    </source>
</evidence>
<dbReference type="PANTHER" id="PTHR42709:SF2">
    <property type="entry name" value="INNER MEMBRANE PROTEIN YOHD"/>
    <property type="match status" value="1"/>
</dbReference>
<proteinExistence type="predicted"/>
<evidence type="ECO:0000313" key="4">
    <source>
        <dbReference type="Proteomes" id="UP000001366"/>
    </source>
</evidence>
<keyword evidence="1" id="KW-0472">Membrane</keyword>
<evidence type="ECO:0000313" key="3">
    <source>
        <dbReference type="EMBL" id="ACO04730.1"/>
    </source>
</evidence>
<accession>C0QPH9</accession>
<dbReference type="STRING" id="123214.PERMA_0787"/>
<dbReference type="Pfam" id="PF09335">
    <property type="entry name" value="VTT_dom"/>
    <property type="match status" value="1"/>
</dbReference>
<feature type="transmembrane region" description="Helical" evidence="1">
    <location>
        <begin position="12"/>
        <end position="38"/>
    </location>
</feature>
<sequence>MIESLENFLQHYGYIAVFIGTFLEGEIFLLIVGFFIKLKMLNPFVSLVSAMSGAFLHEIIYFLLGRWKGREFLLGNVYTRKKYRKAKQLVDKYGILSIFIIRFLYGMRVVPMVLMGATGFGMFKFIFFNLISLFFWAVIYLSIGFFFGKAAEHIFGEVKEYYFMAVGVLFVLITLFLIYPKIKEKLLNN</sequence>
<feature type="transmembrane region" description="Helical" evidence="1">
    <location>
        <begin position="44"/>
        <end position="64"/>
    </location>
</feature>
<dbReference type="eggNOG" id="COG0586">
    <property type="taxonomic scope" value="Bacteria"/>
</dbReference>
<protein>
    <submittedName>
        <fullName evidence="3">DedA family protein</fullName>
    </submittedName>
</protein>
<dbReference type="PANTHER" id="PTHR42709">
    <property type="entry name" value="ALKALINE PHOSPHATASE LIKE PROTEIN"/>
    <property type="match status" value="1"/>
</dbReference>
<feature type="transmembrane region" description="Helical" evidence="1">
    <location>
        <begin position="125"/>
        <end position="148"/>
    </location>
</feature>
<dbReference type="RefSeq" id="WP_012676966.1">
    <property type="nucleotide sequence ID" value="NC_012440.1"/>
</dbReference>
<reference evidence="3 4" key="1">
    <citation type="journal article" date="2009" name="J. Bacteriol.">
        <title>Complete and draft genome sequences of six members of the Aquificales.</title>
        <authorList>
            <person name="Reysenbach A.L."/>
            <person name="Hamamura N."/>
            <person name="Podar M."/>
            <person name="Griffiths E."/>
            <person name="Ferreira S."/>
            <person name="Hochstein R."/>
            <person name="Heidelberg J."/>
            <person name="Johnson J."/>
            <person name="Mead D."/>
            <person name="Pohorille A."/>
            <person name="Sarmiento M."/>
            <person name="Schweighofer K."/>
            <person name="Seshadri R."/>
            <person name="Voytek M.A."/>
        </authorList>
    </citation>
    <scope>NUCLEOTIDE SEQUENCE [LARGE SCALE GENOMIC DNA]</scope>
    <source>
        <strain evidence="4">DSM 14350 / EX-H1</strain>
    </source>
</reference>
<dbReference type="KEGG" id="pmx:PERMA_0787"/>
<dbReference type="EMBL" id="CP001230">
    <property type="protein sequence ID" value="ACO04730.1"/>
    <property type="molecule type" value="Genomic_DNA"/>
</dbReference>
<organism evidence="3 4">
    <name type="scientific">Persephonella marina (strain DSM 14350 / EX-H1)</name>
    <dbReference type="NCBI Taxonomy" id="123214"/>
    <lineage>
        <taxon>Bacteria</taxon>
        <taxon>Pseudomonadati</taxon>
        <taxon>Aquificota</taxon>
        <taxon>Aquificia</taxon>
        <taxon>Aquificales</taxon>
        <taxon>Hydrogenothermaceae</taxon>
        <taxon>Persephonella</taxon>
    </lineage>
</organism>
<feature type="domain" description="VTT" evidence="2">
    <location>
        <begin position="25"/>
        <end position="144"/>
    </location>
</feature>
<feature type="transmembrane region" description="Helical" evidence="1">
    <location>
        <begin position="160"/>
        <end position="179"/>
    </location>
</feature>
<dbReference type="AlphaFoldDB" id="C0QPH9"/>
<evidence type="ECO:0000256" key="1">
    <source>
        <dbReference type="SAM" id="Phobius"/>
    </source>
</evidence>
<keyword evidence="1" id="KW-0812">Transmembrane</keyword>
<keyword evidence="1" id="KW-1133">Transmembrane helix</keyword>
<dbReference type="OrthoDB" id="948134at2"/>
<dbReference type="Proteomes" id="UP000001366">
    <property type="component" value="Chromosome"/>
</dbReference>
<keyword evidence="4" id="KW-1185">Reference proteome</keyword>
<dbReference type="InterPro" id="IPR032816">
    <property type="entry name" value="VTT_dom"/>
</dbReference>
<name>C0QPH9_PERMH</name>